<dbReference type="PRINTS" id="PR00032">
    <property type="entry name" value="HTHARAC"/>
</dbReference>
<evidence type="ECO:0000256" key="2">
    <source>
        <dbReference type="ARBA" id="ARBA00023125"/>
    </source>
</evidence>
<gene>
    <name evidence="5" type="ORF">HUK68_13325</name>
</gene>
<dbReference type="Pfam" id="PF12833">
    <property type="entry name" value="HTH_18"/>
    <property type="match status" value="1"/>
</dbReference>
<dbReference type="EMBL" id="CP054840">
    <property type="protein sequence ID" value="QKV53792.1"/>
    <property type="molecule type" value="Genomic_DNA"/>
</dbReference>
<protein>
    <submittedName>
        <fullName evidence="5">Helix-turn-helix transcriptional regulator</fullName>
    </submittedName>
</protein>
<dbReference type="InterPro" id="IPR018060">
    <property type="entry name" value="HTH_AraC"/>
</dbReference>
<dbReference type="GO" id="GO:0043565">
    <property type="term" value="F:sequence-specific DNA binding"/>
    <property type="evidence" value="ECO:0007669"/>
    <property type="project" value="InterPro"/>
</dbReference>
<evidence type="ECO:0000256" key="1">
    <source>
        <dbReference type="ARBA" id="ARBA00023015"/>
    </source>
</evidence>
<dbReference type="Gene3D" id="1.10.10.60">
    <property type="entry name" value="Homeodomain-like"/>
    <property type="match status" value="2"/>
</dbReference>
<accession>A0A6N1X6U0</accession>
<organism evidence="5 6">
    <name type="scientific">Comamonas antarctica</name>
    <dbReference type="NCBI Taxonomy" id="2743470"/>
    <lineage>
        <taxon>Bacteria</taxon>
        <taxon>Pseudomonadati</taxon>
        <taxon>Pseudomonadota</taxon>
        <taxon>Betaproteobacteria</taxon>
        <taxon>Burkholderiales</taxon>
        <taxon>Comamonadaceae</taxon>
        <taxon>Comamonas</taxon>
    </lineage>
</organism>
<reference evidence="5 6" key="1">
    <citation type="submission" date="2020-06" db="EMBL/GenBank/DDBJ databases">
        <title>Acidovorax antarctica sp. nov., isolated from Corinth ice sheet soil, Antarctic Fields Peninsula.</title>
        <authorList>
            <person name="Xu Q."/>
            <person name="Peng F."/>
        </authorList>
    </citation>
    <scope>NUCLEOTIDE SEQUENCE [LARGE SCALE GENOMIC DNA]</scope>
    <source>
        <strain evidence="5 6">16-35-5</strain>
    </source>
</reference>
<evidence type="ECO:0000313" key="6">
    <source>
        <dbReference type="Proteomes" id="UP000509579"/>
    </source>
</evidence>
<dbReference type="GO" id="GO:0003700">
    <property type="term" value="F:DNA-binding transcription factor activity"/>
    <property type="evidence" value="ECO:0007669"/>
    <property type="project" value="InterPro"/>
</dbReference>
<evidence type="ECO:0000256" key="3">
    <source>
        <dbReference type="ARBA" id="ARBA00023163"/>
    </source>
</evidence>
<dbReference type="PROSITE" id="PS00041">
    <property type="entry name" value="HTH_ARAC_FAMILY_1"/>
    <property type="match status" value="1"/>
</dbReference>
<dbReference type="SUPFAM" id="SSF46689">
    <property type="entry name" value="Homeodomain-like"/>
    <property type="match status" value="2"/>
</dbReference>
<dbReference type="PANTHER" id="PTHR46796">
    <property type="entry name" value="HTH-TYPE TRANSCRIPTIONAL ACTIVATOR RHAS-RELATED"/>
    <property type="match status" value="1"/>
</dbReference>
<dbReference type="PANTHER" id="PTHR46796:SF6">
    <property type="entry name" value="ARAC SUBFAMILY"/>
    <property type="match status" value="1"/>
</dbReference>
<dbReference type="KEGG" id="aant:HUK68_13325"/>
<dbReference type="AlphaFoldDB" id="A0A6N1X6U0"/>
<name>A0A6N1X6U0_9BURK</name>
<dbReference type="Proteomes" id="UP000509579">
    <property type="component" value="Chromosome"/>
</dbReference>
<feature type="domain" description="HTH araC/xylS-type" evidence="4">
    <location>
        <begin position="211"/>
        <end position="309"/>
    </location>
</feature>
<dbReference type="InterPro" id="IPR050204">
    <property type="entry name" value="AraC_XylS_family_regulators"/>
</dbReference>
<dbReference type="RefSeq" id="WP_175504598.1">
    <property type="nucleotide sequence ID" value="NZ_CAURQT010000036.1"/>
</dbReference>
<dbReference type="SMART" id="SM00342">
    <property type="entry name" value="HTH_ARAC"/>
    <property type="match status" value="1"/>
</dbReference>
<keyword evidence="6" id="KW-1185">Reference proteome</keyword>
<dbReference type="InterPro" id="IPR020449">
    <property type="entry name" value="Tscrpt_reg_AraC-type_HTH"/>
</dbReference>
<keyword evidence="2" id="KW-0238">DNA-binding</keyword>
<dbReference type="InterPro" id="IPR009057">
    <property type="entry name" value="Homeodomain-like_sf"/>
</dbReference>
<evidence type="ECO:0000313" key="5">
    <source>
        <dbReference type="EMBL" id="QKV53792.1"/>
    </source>
</evidence>
<keyword evidence="3" id="KW-0804">Transcription</keyword>
<evidence type="ECO:0000259" key="4">
    <source>
        <dbReference type="PROSITE" id="PS01124"/>
    </source>
</evidence>
<keyword evidence="1" id="KW-0805">Transcription regulation</keyword>
<dbReference type="PROSITE" id="PS01124">
    <property type="entry name" value="HTH_ARAC_FAMILY_2"/>
    <property type="match status" value="1"/>
</dbReference>
<proteinExistence type="predicted"/>
<sequence>MPTEHALPDRAAAQVDGRRWRRAQRDYIDEPLEAVPREQVQCSSAGRPWHGISLWHQRADAQDLYIPPAGKHCIIVRRGPDTGLLQRHGNETHDVRWKTGEVVLLPAHTPSFWRTELPRDNLHLDLSPHWLEKVSGQEAASLGLRSCFGKSDPVLTQLVQVLLLALDDHSGLQPAFADGIAASVAIHLLEHYRLPGQAAKSAPGLTARQLRHLQAYVLDHLDQPLSVEQLAAEVQFSAWHFARCFKASCGLTPHRFVLQQRLQRARTLLLESRLPVGEIARQLGFASAPHFSQAFARHWGLSPLRLRQQH</sequence>
<dbReference type="InterPro" id="IPR018062">
    <property type="entry name" value="HTH_AraC-typ_CS"/>
</dbReference>